<protein>
    <submittedName>
        <fullName evidence="1">Uncharacterized protein</fullName>
    </submittedName>
</protein>
<reference evidence="1" key="1">
    <citation type="submission" date="2019-03" db="EMBL/GenBank/DDBJ databases">
        <title>Candidatus Syntrophosphaera thermopropionivorans: a novel player in syntrophic propionate oxidation during anaerobic digestion.</title>
        <authorList>
            <person name="Dyksma S."/>
        </authorList>
    </citation>
    <scope>NUCLEOTIDE SEQUENCE</scope>
    <source>
        <strain evidence="1">W5</strain>
    </source>
</reference>
<evidence type="ECO:0000313" key="2">
    <source>
        <dbReference type="Proteomes" id="UP000294588"/>
    </source>
</evidence>
<comment type="caution">
    <text evidence="1">The sequence shown here is derived from an EMBL/GenBank/DDBJ whole genome shotgun (WGS) entry which is preliminary data.</text>
</comment>
<gene>
    <name evidence="1" type="ORF">E0946_05590</name>
</gene>
<dbReference type="EMBL" id="SMOG01000018">
    <property type="protein sequence ID" value="TDF72741.1"/>
    <property type="molecule type" value="Genomic_DNA"/>
</dbReference>
<sequence length="225" mass="25637">MLKNQKGNVVFWIVSAILAIALVFILALPGSFNLDPQKNTDDCTTNMKNIWVATNDYMLDTNKDFQGNLNILRTTKKPGSKYFYLNEEKYCPESQGNKVDYIVFGKHVTEDFEGATRHYNGIIIICPNLARFPKHILEKSFYDNVSITKLQNVIANDIDKINTYTKSNGKLKYESLMRYMNYWKNTKHTEFNACVNDPEYIALRSELTGESSGTVPGAQTASETE</sequence>
<evidence type="ECO:0000313" key="1">
    <source>
        <dbReference type="EMBL" id="TDF72741.1"/>
    </source>
</evidence>
<dbReference type="Proteomes" id="UP000294588">
    <property type="component" value="Unassembled WGS sequence"/>
</dbReference>
<organism evidence="1 2">
    <name type="scientific">Candidatus Syntrophosphaera thermopropionivorans</name>
    <dbReference type="NCBI Taxonomy" id="2593015"/>
    <lineage>
        <taxon>Bacteria</taxon>
        <taxon>Pseudomonadati</taxon>
        <taxon>Candidatus Cloacimonadota</taxon>
        <taxon>Candidatus Cloacimonadia</taxon>
        <taxon>Candidatus Cloacimonadales</taxon>
        <taxon>Candidatus Cloacimonadaceae</taxon>
        <taxon>Candidatus Syntrophosphaera</taxon>
    </lineage>
</organism>
<proteinExistence type="predicted"/>
<accession>A0AC61QIE4</accession>
<name>A0AC61QIE4_9BACT</name>
<keyword evidence="2" id="KW-1185">Reference proteome</keyword>